<keyword evidence="2" id="KW-1185">Reference proteome</keyword>
<dbReference type="Pfam" id="PF21858">
    <property type="entry name" value="DUF6914"/>
    <property type="match status" value="1"/>
</dbReference>
<dbReference type="InterPro" id="IPR054208">
    <property type="entry name" value="DUF6914"/>
</dbReference>
<dbReference type="EMBL" id="ML122263">
    <property type="protein sequence ID" value="RPD61105.1"/>
    <property type="molecule type" value="Genomic_DNA"/>
</dbReference>
<name>A0A5C2SB89_9APHY</name>
<dbReference type="AlphaFoldDB" id="A0A5C2SB89"/>
<proteinExistence type="predicted"/>
<evidence type="ECO:0000313" key="1">
    <source>
        <dbReference type="EMBL" id="RPD61105.1"/>
    </source>
</evidence>
<protein>
    <submittedName>
        <fullName evidence="1">Uncharacterized protein</fullName>
    </submittedName>
</protein>
<gene>
    <name evidence="1" type="ORF">L227DRAFT_574729</name>
</gene>
<reference evidence="1" key="1">
    <citation type="journal article" date="2018" name="Genome Biol. Evol.">
        <title>Genomics and development of Lentinus tigrinus, a white-rot wood-decaying mushroom with dimorphic fruiting bodies.</title>
        <authorList>
            <person name="Wu B."/>
            <person name="Xu Z."/>
            <person name="Knudson A."/>
            <person name="Carlson A."/>
            <person name="Chen N."/>
            <person name="Kovaka S."/>
            <person name="LaButti K."/>
            <person name="Lipzen A."/>
            <person name="Pennachio C."/>
            <person name="Riley R."/>
            <person name="Schakwitz W."/>
            <person name="Umezawa K."/>
            <person name="Ohm R.A."/>
            <person name="Grigoriev I.V."/>
            <person name="Nagy L.G."/>
            <person name="Gibbons J."/>
            <person name="Hibbett D."/>
        </authorList>
    </citation>
    <scope>NUCLEOTIDE SEQUENCE [LARGE SCALE GENOMIC DNA]</scope>
    <source>
        <strain evidence="1">ALCF2SS1-6</strain>
    </source>
</reference>
<dbReference type="OrthoDB" id="3016366at2759"/>
<evidence type="ECO:0000313" key="2">
    <source>
        <dbReference type="Proteomes" id="UP000313359"/>
    </source>
</evidence>
<sequence>MHPPLTPNAIYAALYWRTDGKYHWALIVTDSSVSGKKLHATNLEDPTTWRYASDDFDVSAEWKPLVILAQIGVASEGTSSVDDILRMIPMATPACDSPHPFTCRIWFREAVRVLIAQGMVTCRSVDALEKELTLLADDNGNSVALGRPWKLHSDVDSVS</sequence>
<dbReference type="Proteomes" id="UP000313359">
    <property type="component" value="Unassembled WGS sequence"/>
</dbReference>
<accession>A0A5C2SB89</accession>
<organism evidence="1 2">
    <name type="scientific">Lentinus tigrinus ALCF2SS1-6</name>
    <dbReference type="NCBI Taxonomy" id="1328759"/>
    <lineage>
        <taxon>Eukaryota</taxon>
        <taxon>Fungi</taxon>
        <taxon>Dikarya</taxon>
        <taxon>Basidiomycota</taxon>
        <taxon>Agaricomycotina</taxon>
        <taxon>Agaricomycetes</taxon>
        <taxon>Polyporales</taxon>
        <taxon>Polyporaceae</taxon>
        <taxon>Lentinus</taxon>
    </lineage>
</organism>